<dbReference type="SUPFAM" id="SSF81383">
    <property type="entry name" value="F-box domain"/>
    <property type="match status" value="1"/>
</dbReference>
<reference evidence="2 3" key="1">
    <citation type="submission" date="2019-11" db="EMBL/GenBank/DDBJ databases">
        <title>Whole genome sequence of Oryza granulata.</title>
        <authorList>
            <person name="Li W."/>
        </authorList>
    </citation>
    <scope>NUCLEOTIDE SEQUENCE [LARGE SCALE GENOMIC DNA]</scope>
    <source>
        <strain evidence="3">cv. Menghai</strain>
        <tissue evidence="2">Leaf</tissue>
    </source>
</reference>
<protein>
    <recommendedName>
        <fullName evidence="1">KIB1-4 beta-propeller domain-containing protein</fullName>
    </recommendedName>
</protein>
<evidence type="ECO:0000313" key="3">
    <source>
        <dbReference type="Proteomes" id="UP000479710"/>
    </source>
</evidence>
<proteinExistence type="predicted"/>
<evidence type="ECO:0000313" key="2">
    <source>
        <dbReference type="EMBL" id="KAF0919582.1"/>
    </source>
</evidence>
<keyword evidence="3" id="KW-1185">Reference proteome</keyword>
<accession>A0A6G1E516</accession>
<feature type="domain" description="KIB1-4 beta-propeller" evidence="1">
    <location>
        <begin position="68"/>
        <end position="370"/>
    </location>
</feature>
<dbReference type="InterPro" id="IPR005174">
    <property type="entry name" value="KIB1-4_b-propeller"/>
</dbReference>
<name>A0A6G1E516_9ORYZ</name>
<evidence type="ECO:0000259" key="1">
    <source>
        <dbReference type="Pfam" id="PF03478"/>
    </source>
</evidence>
<dbReference type="PANTHER" id="PTHR33110">
    <property type="entry name" value="F-BOX/KELCH-REPEAT PROTEIN-RELATED"/>
    <property type="match status" value="1"/>
</dbReference>
<dbReference type="InterPro" id="IPR036047">
    <property type="entry name" value="F-box-like_dom_sf"/>
</dbReference>
<comment type="caution">
    <text evidence="2">The sequence shown here is derived from an EMBL/GenBank/DDBJ whole genome shotgun (WGS) entry which is preliminary data.</text>
</comment>
<gene>
    <name evidence="2" type="ORF">E2562_029805</name>
</gene>
<dbReference type="OrthoDB" id="642536at2759"/>
<dbReference type="Pfam" id="PF03478">
    <property type="entry name" value="Beta-prop_KIB1-4"/>
    <property type="match status" value="1"/>
</dbReference>
<dbReference type="Gene3D" id="1.20.1280.50">
    <property type="match status" value="1"/>
</dbReference>
<organism evidence="2 3">
    <name type="scientific">Oryza meyeriana var. granulata</name>
    <dbReference type="NCBI Taxonomy" id="110450"/>
    <lineage>
        <taxon>Eukaryota</taxon>
        <taxon>Viridiplantae</taxon>
        <taxon>Streptophyta</taxon>
        <taxon>Embryophyta</taxon>
        <taxon>Tracheophyta</taxon>
        <taxon>Spermatophyta</taxon>
        <taxon>Magnoliopsida</taxon>
        <taxon>Liliopsida</taxon>
        <taxon>Poales</taxon>
        <taxon>Poaceae</taxon>
        <taxon>BOP clade</taxon>
        <taxon>Oryzoideae</taxon>
        <taxon>Oryzeae</taxon>
        <taxon>Oryzinae</taxon>
        <taxon>Oryza</taxon>
        <taxon>Oryza meyeriana</taxon>
    </lineage>
</organism>
<sequence>MARPPRRSWSDGLPPELVAIIVLHLNCLADRACFAAVCRTWRSAAPYADGPQRGVPWLLLPTRDAPSFFSLHSGATRHLTLPEGVRGARLCGAHDGGWVAVAADPWRGFAAVNLFTGVRVPLPERLRLEVPYAHGYGPVTVTSHHPMLVRTIVFSVPPTSPDCIAAAHVSSACNIAFWQPETMSTTHWIAYRRDPSDVIQDIIYHRSALLQGFHVLTNREEVLVYSPMAPRSPCSPLQMACTRYSLRRRDDYQTDAAMPATFIATRYLVESRGKLLMVVRHCTGNPRVRRRTRMFRIFEMSLTALGASWVEIPELSGRALFLRRGCSRAVEVSEFKILKEDTIYFLDDVSLDLSMVLNNGSSYCNADMGMYRKGEKISRPGARQFPREFTADCSPPIWLVP</sequence>
<dbReference type="AlphaFoldDB" id="A0A6G1E516"/>
<dbReference type="PANTHER" id="PTHR33110:SF144">
    <property type="entry name" value="OS01G0660700 PROTEIN"/>
    <property type="match status" value="1"/>
</dbReference>
<dbReference type="EMBL" id="SPHZ02000005">
    <property type="protein sequence ID" value="KAF0919582.1"/>
    <property type="molecule type" value="Genomic_DNA"/>
</dbReference>
<dbReference type="Proteomes" id="UP000479710">
    <property type="component" value="Unassembled WGS sequence"/>
</dbReference>